<dbReference type="EMBL" id="CP016170">
    <property type="protein sequence ID" value="ANN68145.1"/>
    <property type="molecule type" value="Genomic_DNA"/>
</dbReference>
<protein>
    <recommendedName>
        <fullName evidence="4">DUF4019 domain-containing protein</fullName>
    </recommendedName>
</protein>
<keyword evidence="3" id="KW-1185">Reference proteome</keyword>
<evidence type="ECO:0000313" key="2">
    <source>
        <dbReference type="EMBL" id="ANN68145.1"/>
    </source>
</evidence>
<dbReference type="InterPro" id="IPR025091">
    <property type="entry name" value="DUF4019"/>
</dbReference>
<evidence type="ECO:0000313" key="3">
    <source>
        <dbReference type="Proteomes" id="UP000091897"/>
    </source>
</evidence>
<evidence type="ECO:0000256" key="1">
    <source>
        <dbReference type="SAM" id="SignalP"/>
    </source>
</evidence>
<organism evidence="2 3">
    <name type="scientific">Bordetella bronchialis</name>
    <dbReference type="NCBI Taxonomy" id="463025"/>
    <lineage>
        <taxon>Bacteria</taxon>
        <taxon>Pseudomonadati</taxon>
        <taxon>Pseudomonadota</taxon>
        <taxon>Betaproteobacteria</taxon>
        <taxon>Burkholderiales</taxon>
        <taxon>Alcaligenaceae</taxon>
        <taxon>Bordetella</taxon>
    </lineage>
</organism>
<dbReference type="RefSeq" id="WP_066353700.1">
    <property type="nucleotide sequence ID" value="NZ_CBCSFJ010000033.1"/>
</dbReference>
<reference evidence="2 3" key="1">
    <citation type="submission" date="2016-06" db="EMBL/GenBank/DDBJ databases">
        <title>Complete genome sequences of Bordetella bronchialis and Bordetella flabilis.</title>
        <authorList>
            <person name="LiPuma J.J."/>
            <person name="Spilker T."/>
        </authorList>
    </citation>
    <scope>NUCLEOTIDE SEQUENCE [LARGE SCALE GENOMIC DNA]</scope>
    <source>
        <strain evidence="2 3">AU3182</strain>
    </source>
</reference>
<gene>
    <name evidence="2" type="ORF">BAU06_19225</name>
</gene>
<dbReference type="Pfam" id="PF13211">
    <property type="entry name" value="DUF4019"/>
    <property type="match status" value="1"/>
</dbReference>
<keyword evidence="1" id="KW-0732">Signal</keyword>
<name>A0ABN4R4L5_9BORD</name>
<proteinExistence type="predicted"/>
<feature type="chain" id="PRO_5045312276" description="DUF4019 domain-containing protein" evidence="1">
    <location>
        <begin position="27"/>
        <end position="145"/>
    </location>
</feature>
<sequence>MHRDMLGIRLILAIAIWATALAPALATDLDDAQNAASQIREAVRQQQYNKLWEQLTSEYFKSITTKSYFVDSLKAGYAAVGAPVSVKNMSHTFMTTMPGLGFKGKFYYFDYYVKYAKAAFFERVVVMEDPDGEYRLAGLWATAAP</sequence>
<feature type="signal peptide" evidence="1">
    <location>
        <begin position="1"/>
        <end position="26"/>
    </location>
</feature>
<dbReference type="Proteomes" id="UP000091897">
    <property type="component" value="Chromosome"/>
</dbReference>
<accession>A0ABN4R4L5</accession>
<evidence type="ECO:0008006" key="4">
    <source>
        <dbReference type="Google" id="ProtNLM"/>
    </source>
</evidence>